<dbReference type="InterPro" id="IPR053145">
    <property type="entry name" value="AB_hydrolase_Est10"/>
</dbReference>
<dbReference type="PROSITE" id="PS51257">
    <property type="entry name" value="PROKAR_LIPOPROTEIN"/>
    <property type="match status" value="1"/>
</dbReference>
<feature type="chain" id="PRO_5046666244" evidence="1">
    <location>
        <begin position="26"/>
        <end position="242"/>
    </location>
</feature>
<dbReference type="InterPro" id="IPR022742">
    <property type="entry name" value="Hydrolase_4"/>
</dbReference>
<evidence type="ECO:0000259" key="2">
    <source>
        <dbReference type="Pfam" id="PF12146"/>
    </source>
</evidence>
<keyword evidence="1" id="KW-0732">Signal</keyword>
<keyword evidence="4" id="KW-1185">Reference proteome</keyword>
<dbReference type="Proteomes" id="UP001241072">
    <property type="component" value="Unassembled WGS sequence"/>
</dbReference>
<name>A0ABT9BN23_9MICO</name>
<protein>
    <submittedName>
        <fullName evidence="3">Alpha/beta fold hydrolase</fullName>
    </submittedName>
</protein>
<dbReference type="Gene3D" id="3.40.50.1820">
    <property type="entry name" value="alpha/beta hydrolase"/>
    <property type="match status" value="1"/>
</dbReference>
<sequence length="242" mass="25552">MRLRALVLVLAGAVLLAGCSAPLPGGPARTEAVELQSGDVTLTGILEVPALQLGERVPLAILMHGWTGWNDDAHLKRGAEQLAAVGIASLRVNFTGHGTSGGDVADMRSAVPVELEDTQVIYDFARGLDFVTDISLVGYSLGGLVASVFAGEHPDNISALVLLAPAPPYGVYSPAYQAAEQFDGPVLILQGDSDELVTVQVAERYLRAFEGGELRILEHENHAFTYGTDIEGMTVDFLLANS</sequence>
<dbReference type="RefSeq" id="WP_305001254.1">
    <property type="nucleotide sequence ID" value="NZ_JAUQUB010000001.1"/>
</dbReference>
<proteinExistence type="predicted"/>
<dbReference type="PANTHER" id="PTHR43265">
    <property type="entry name" value="ESTERASE ESTD"/>
    <property type="match status" value="1"/>
</dbReference>
<dbReference type="GO" id="GO:0016787">
    <property type="term" value="F:hydrolase activity"/>
    <property type="evidence" value="ECO:0007669"/>
    <property type="project" value="UniProtKB-KW"/>
</dbReference>
<dbReference type="Pfam" id="PF12146">
    <property type="entry name" value="Hydrolase_4"/>
    <property type="match status" value="1"/>
</dbReference>
<feature type="signal peptide" evidence="1">
    <location>
        <begin position="1"/>
        <end position="25"/>
    </location>
</feature>
<evidence type="ECO:0000313" key="4">
    <source>
        <dbReference type="Proteomes" id="UP001241072"/>
    </source>
</evidence>
<evidence type="ECO:0000256" key="1">
    <source>
        <dbReference type="SAM" id="SignalP"/>
    </source>
</evidence>
<gene>
    <name evidence="3" type="ORF">Q5716_01140</name>
</gene>
<evidence type="ECO:0000313" key="3">
    <source>
        <dbReference type="EMBL" id="MDO7880825.1"/>
    </source>
</evidence>
<reference evidence="3 4" key="1">
    <citation type="submission" date="2023-07" db="EMBL/GenBank/DDBJ databases">
        <title>Protaetiibacter sp. nov WY-16 isolated from soil.</title>
        <authorList>
            <person name="Liu B."/>
            <person name="Wan Y."/>
        </authorList>
    </citation>
    <scope>NUCLEOTIDE SEQUENCE [LARGE SCALE GENOMIC DNA]</scope>
    <source>
        <strain evidence="3 4">WY-16</strain>
    </source>
</reference>
<dbReference type="EMBL" id="JAUQUB010000001">
    <property type="protein sequence ID" value="MDO7880825.1"/>
    <property type="molecule type" value="Genomic_DNA"/>
</dbReference>
<dbReference type="PANTHER" id="PTHR43265:SF1">
    <property type="entry name" value="ESTERASE ESTD"/>
    <property type="match status" value="1"/>
</dbReference>
<dbReference type="InterPro" id="IPR029058">
    <property type="entry name" value="AB_hydrolase_fold"/>
</dbReference>
<dbReference type="SUPFAM" id="SSF53474">
    <property type="entry name" value="alpha/beta-Hydrolases"/>
    <property type="match status" value="1"/>
</dbReference>
<organism evidence="3 4">
    <name type="scientific">Antiquaquibacter soli</name>
    <dbReference type="NCBI Taxonomy" id="3064523"/>
    <lineage>
        <taxon>Bacteria</taxon>
        <taxon>Bacillati</taxon>
        <taxon>Actinomycetota</taxon>
        <taxon>Actinomycetes</taxon>
        <taxon>Micrococcales</taxon>
        <taxon>Microbacteriaceae</taxon>
        <taxon>Antiquaquibacter</taxon>
    </lineage>
</organism>
<feature type="domain" description="Serine aminopeptidase S33" evidence="2">
    <location>
        <begin position="77"/>
        <end position="167"/>
    </location>
</feature>
<accession>A0ABT9BN23</accession>
<comment type="caution">
    <text evidence="3">The sequence shown here is derived from an EMBL/GenBank/DDBJ whole genome shotgun (WGS) entry which is preliminary data.</text>
</comment>
<keyword evidence="3" id="KW-0378">Hydrolase</keyword>